<evidence type="ECO:0000313" key="3">
    <source>
        <dbReference type="EMBL" id="KAF1835133.1"/>
    </source>
</evidence>
<dbReference type="InterPro" id="IPR051468">
    <property type="entry name" value="Fungal_SecMetab_SDRs"/>
</dbReference>
<dbReference type="EMBL" id="ML975291">
    <property type="protein sequence ID" value="KAF1835133.1"/>
    <property type="molecule type" value="Genomic_DNA"/>
</dbReference>
<dbReference type="InterPro" id="IPR036291">
    <property type="entry name" value="NAD(P)-bd_dom_sf"/>
</dbReference>
<dbReference type="SUPFAM" id="SSF51735">
    <property type="entry name" value="NAD(P)-binding Rossmann-fold domains"/>
    <property type="match status" value="1"/>
</dbReference>
<organism evidence="3 4">
    <name type="scientific">Decorospora gaudefroyi</name>
    <dbReference type="NCBI Taxonomy" id="184978"/>
    <lineage>
        <taxon>Eukaryota</taxon>
        <taxon>Fungi</taxon>
        <taxon>Dikarya</taxon>
        <taxon>Ascomycota</taxon>
        <taxon>Pezizomycotina</taxon>
        <taxon>Dothideomycetes</taxon>
        <taxon>Pleosporomycetidae</taxon>
        <taxon>Pleosporales</taxon>
        <taxon>Pleosporineae</taxon>
        <taxon>Pleosporaceae</taxon>
        <taxon>Decorospora</taxon>
    </lineage>
</organism>
<dbReference type="GO" id="GO:0019748">
    <property type="term" value="P:secondary metabolic process"/>
    <property type="evidence" value="ECO:0007669"/>
    <property type="project" value="TreeGrafter"/>
</dbReference>
<gene>
    <name evidence="3" type="ORF">BDW02DRAFT_588339</name>
</gene>
<dbReference type="GO" id="GO:0005737">
    <property type="term" value="C:cytoplasm"/>
    <property type="evidence" value="ECO:0007669"/>
    <property type="project" value="TreeGrafter"/>
</dbReference>
<evidence type="ECO:0000256" key="1">
    <source>
        <dbReference type="ARBA" id="ARBA00006484"/>
    </source>
</evidence>
<sequence length="267" mass="28984">MSSAEYIYSSCSVTAFLEQPLLHSRGTNGIGLDTVIALSSASPKYHVIIGARNLAKGETVLQDLQSKPTTQGTLSLLELDMTSDVSIAEATKKLEAEFNHLDVLINNAGICPESGDGLFPTRDTMRAMFETNVYGPTILTEALIPLLKRSSAPRVVNVSSTMGSIGAISDHGSEFAAVRLPGYRMSKAALNMLTAYQYFQLKGEGFRIWSFCPGYVVTDLGRDREDRVAQGIESSETSAQGLREIVEGKRDGEVGGFLGRRGDNYEW</sequence>
<dbReference type="Pfam" id="PF00106">
    <property type="entry name" value="adh_short"/>
    <property type="match status" value="1"/>
</dbReference>
<dbReference type="PRINTS" id="PR00081">
    <property type="entry name" value="GDHRDH"/>
</dbReference>
<evidence type="ECO:0000313" key="4">
    <source>
        <dbReference type="Proteomes" id="UP000800040"/>
    </source>
</evidence>
<dbReference type="PANTHER" id="PTHR43544">
    <property type="entry name" value="SHORT-CHAIN DEHYDROGENASE/REDUCTASE"/>
    <property type="match status" value="1"/>
</dbReference>
<reference evidence="3" key="1">
    <citation type="submission" date="2020-01" db="EMBL/GenBank/DDBJ databases">
        <authorList>
            <consortium name="DOE Joint Genome Institute"/>
            <person name="Haridas S."/>
            <person name="Albert R."/>
            <person name="Binder M."/>
            <person name="Bloem J."/>
            <person name="Labutti K."/>
            <person name="Salamov A."/>
            <person name="Andreopoulos B."/>
            <person name="Baker S.E."/>
            <person name="Barry K."/>
            <person name="Bills G."/>
            <person name="Bluhm B.H."/>
            <person name="Cannon C."/>
            <person name="Castanera R."/>
            <person name="Culley D.E."/>
            <person name="Daum C."/>
            <person name="Ezra D."/>
            <person name="Gonzalez J.B."/>
            <person name="Henrissat B."/>
            <person name="Kuo A."/>
            <person name="Liang C."/>
            <person name="Lipzen A."/>
            <person name="Lutzoni F."/>
            <person name="Magnuson J."/>
            <person name="Mondo S."/>
            <person name="Nolan M."/>
            <person name="Ohm R."/>
            <person name="Pangilinan J."/>
            <person name="Park H.-J."/>
            <person name="Ramirez L."/>
            <person name="Alfaro M."/>
            <person name="Sun H."/>
            <person name="Tritt A."/>
            <person name="Yoshinaga Y."/>
            <person name="Zwiers L.-H."/>
            <person name="Turgeon B.G."/>
            <person name="Goodwin S.B."/>
            <person name="Spatafora J.W."/>
            <person name="Crous P.W."/>
            <person name="Grigoriev I.V."/>
        </authorList>
    </citation>
    <scope>NUCLEOTIDE SEQUENCE</scope>
    <source>
        <strain evidence="3">P77</strain>
    </source>
</reference>
<proteinExistence type="inferred from homology"/>
<keyword evidence="4" id="KW-1185">Reference proteome</keyword>
<dbReference type="Proteomes" id="UP000800040">
    <property type="component" value="Unassembled WGS sequence"/>
</dbReference>
<accession>A0A6A5KNJ7</accession>
<protein>
    <submittedName>
        <fullName evidence="3">NAD(P)-binding protein</fullName>
    </submittedName>
</protein>
<dbReference type="InterPro" id="IPR002347">
    <property type="entry name" value="SDR_fam"/>
</dbReference>
<comment type="similarity">
    <text evidence="1 2">Belongs to the short-chain dehydrogenases/reductases (SDR) family.</text>
</comment>
<dbReference type="PANTHER" id="PTHR43544:SF32">
    <property type="entry name" value="CHAIN DEHYDROGENASE, PUTATIVE (AFU_ORTHOLOGUE AFUA_5G01530)-RELATED"/>
    <property type="match status" value="1"/>
</dbReference>
<name>A0A6A5KNJ7_9PLEO</name>
<dbReference type="GO" id="GO:0016491">
    <property type="term" value="F:oxidoreductase activity"/>
    <property type="evidence" value="ECO:0007669"/>
    <property type="project" value="TreeGrafter"/>
</dbReference>
<dbReference type="OrthoDB" id="7289984at2759"/>
<dbReference type="Gene3D" id="3.40.50.720">
    <property type="entry name" value="NAD(P)-binding Rossmann-like Domain"/>
    <property type="match status" value="1"/>
</dbReference>
<evidence type="ECO:0000256" key="2">
    <source>
        <dbReference type="RuleBase" id="RU000363"/>
    </source>
</evidence>
<dbReference type="AlphaFoldDB" id="A0A6A5KNJ7"/>
<dbReference type="PRINTS" id="PR00080">
    <property type="entry name" value="SDRFAMILY"/>
</dbReference>